<dbReference type="Proteomes" id="UP001341840">
    <property type="component" value="Unassembled WGS sequence"/>
</dbReference>
<protein>
    <recommendedName>
        <fullName evidence="6">SWIM-type domain-containing protein</fullName>
    </recommendedName>
</protein>
<evidence type="ECO:0000256" key="4">
    <source>
        <dbReference type="PROSITE-ProRule" id="PRU00325"/>
    </source>
</evidence>
<reference evidence="7 8" key="1">
    <citation type="journal article" date="2023" name="Plants (Basel)">
        <title>Bridging the Gap: Combining Genomics and Transcriptomics Approaches to Understand Stylosanthes scabra, an Orphan Legume from the Brazilian Caatinga.</title>
        <authorList>
            <person name="Ferreira-Neto J.R.C."/>
            <person name="da Silva M.D."/>
            <person name="Binneck E."/>
            <person name="de Melo N.F."/>
            <person name="da Silva R.H."/>
            <person name="de Melo A.L.T.M."/>
            <person name="Pandolfi V."/>
            <person name="Bustamante F.O."/>
            <person name="Brasileiro-Vidal A.C."/>
            <person name="Benko-Iseppon A.M."/>
        </authorList>
    </citation>
    <scope>NUCLEOTIDE SEQUENCE [LARGE SCALE GENOMIC DNA]</scope>
    <source>
        <tissue evidence="7">Leaves</tissue>
    </source>
</reference>
<feature type="region of interest" description="Disordered" evidence="5">
    <location>
        <begin position="191"/>
        <end position="224"/>
    </location>
</feature>
<evidence type="ECO:0000259" key="6">
    <source>
        <dbReference type="PROSITE" id="PS50966"/>
    </source>
</evidence>
<dbReference type="InterPro" id="IPR006564">
    <property type="entry name" value="Znf_PMZ"/>
</dbReference>
<sequence length="296" mass="32299">MKHVDEGRRLTTNLSECINAVLKGTRRLPVARSSEPLMSASNTIEKSRKDLSKMRVTHCDRMASVFSVDELEELSGSFGCSFRVRLRQGTCDCGEFQSLHYPCRHAQPAAPPRARNGGSLWTRCIACTPFSVFTRQRSRQSLMRACGPSRMGPQSVRTQACAARRKDIPSPPALGTRWTWLSAPRRDAFCADRRGTPNVGVRTHPHGDQRAWSEEGHVESPRPGCPHELGDGADGMMCHMGADGDPFVAALPMGELSGEAMALERSGRKDHRAAAGGVKSVTHSDNTVVEATVCDS</sequence>
<evidence type="ECO:0000256" key="2">
    <source>
        <dbReference type="ARBA" id="ARBA00022771"/>
    </source>
</evidence>
<keyword evidence="3" id="KW-0862">Zinc</keyword>
<keyword evidence="1" id="KW-0479">Metal-binding</keyword>
<evidence type="ECO:0000256" key="3">
    <source>
        <dbReference type="ARBA" id="ARBA00022833"/>
    </source>
</evidence>
<evidence type="ECO:0000256" key="1">
    <source>
        <dbReference type="ARBA" id="ARBA00022723"/>
    </source>
</evidence>
<accession>A0ABU6WMN3</accession>
<organism evidence="7 8">
    <name type="scientific">Stylosanthes scabra</name>
    <dbReference type="NCBI Taxonomy" id="79078"/>
    <lineage>
        <taxon>Eukaryota</taxon>
        <taxon>Viridiplantae</taxon>
        <taxon>Streptophyta</taxon>
        <taxon>Embryophyta</taxon>
        <taxon>Tracheophyta</taxon>
        <taxon>Spermatophyta</taxon>
        <taxon>Magnoliopsida</taxon>
        <taxon>eudicotyledons</taxon>
        <taxon>Gunneridae</taxon>
        <taxon>Pentapetalae</taxon>
        <taxon>rosids</taxon>
        <taxon>fabids</taxon>
        <taxon>Fabales</taxon>
        <taxon>Fabaceae</taxon>
        <taxon>Papilionoideae</taxon>
        <taxon>50 kb inversion clade</taxon>
        <taxon>dalbergioids sensu lato</taxon>
        <taxon>Dalbergieae</taxon>
        <taxon>Pterocarpus clade</taxon>
        <taxon>Stylosanthes</taxon>
    </lineage>
</organism>
<name>A0ABU6WMN3_9FABA</name>
<dbReference type="SMART" id="SM00575">
    <property type="entry name" value="ZnF_PMZ"/>
    <property type="match status" value="1"/>
</dbReference>
<evidence type="ECO:0000313" key="7">
    <source>
        <dbReference type="EMBL" id="MED6185938.1"/>
    </source>
</evidence>
<evidence type="ECO:0000313" key="8">
    <source>
        <dbReference type="Proteomes" id="UP001341840"/>
    </source>
</evidence>
<feature type="compositionally biased region" description="Basic and acidic residues" evidence="5">
    <location>
        <begin position="205"/>
        <end position="220"/>
    </location>
</feature>
<dbReference type="PROSITE" id="PS50966">
    <property type="entry name" value="ZF_SWIM"/>
    <property type="match status" value="1"/>
</dbReference>
<dbReference type="InterPro" id="IPR007527">
    <property type="entry name" value="Znf_SWIM"/>
</dbReference>
<comment type="caution">
    <text evidence="7">The sequence shown here is derived from an EMBL/GenBank/DDBJ whole genome shotgun (WGS) entry which is preliminary data.</text>
</comment>
<feature type="domain" description="SWIM-type" evidence="6">
    <location>
        <begin position="82"/>
        <end position="114"/>
    </location>
</feature>
<gene>
    <name evidence="7" type="ORF">PIB30_061945</name>
</gene>
<keyword evidence="2 4" id="KW-0863">Zinc-finger</keyword>
<proteinExistence type="predicted"/>
<dbReference type="EMBL" id="JASCZI010181811">
    <property type="protein sequence ID" value="MED6185938.1"/>
    <property type="molecule type" value="Genomic_DNA"/>
</dbReference>
<keyword evidence="8" id="KW-1185">Reference proteome</keyword>
<dbReference type="Pfam" id="PF04434">
    <property type="entry name" value="SWIM"/>
    <property type="match status" value="1"/>
</dbReference>
<evidence type="ECO:0000256" key="5">
    <source>
        <dbReference type="SAM" id="MobiDB-lite"/>
    </source>
</evidence>